<dbReference type="PANTHER" id="PTHR47966">
    <property type="entry name" value="BETA-SITE APP-CLEAVING ENZYME, ISOFORM A-RELATED"/>
    <property type="match status" value="1"/>
</dbReference>
<evidence type="ECO:0000256" key="1">
    <source>
        <dbReference type="ARBA" id="ARBA00007447"/>
    </source>
</evidence>
<dbReference type="InterPro" id="IPR034164">
    <property type="entry name" value="Pepsin-like_dom"/>
</dbReference>
<dbReference type="GO" id="GO:0004190">
    <property type="term" value="F:aspartic-type endopeptidase activity"/>
    <property type="evidence" value="ECO:0007669"/>
    <property type="project" value="InterPro"/>
</dbReference>
<keyword evidence="3" id="KW-0732">Signal</keyword>
<evidence type="ECO:0000256" key="2">
    <source>
        <dbReference type="PIRSR" id="PIRSR601461-2"/>
    </source>
</evidence>
<evidence type="ECO:0000313" key="5">
    <source>
        <dbReference type="EMBL" id="ORE18812.1"/>
    </source>
</evidence>
<dbReference type="PANTHER" id="PTHR47966:SF75">
    <property type="entry name" value="ENDOPEPTIDASE (CTSD), PUTATIVE (AFU_ORTHOLOGUE AFUA_4G07040)-RELATED"/>
    <property type="match status" value="1"/>
</dbReference>
<feature type="disulfide bond" evidence="2">
    <location>
        <begin position="330"/>
        <end position="368"/>
    </location>
</feature>
<keyword evidence="5" id="KW-0645">Protease</keyword>
<dbReference type="Pfam" id="PF00026">
    <property type="entry name" value="Asp"/>
    <property type="match status" value="2"/>
</dbReference>
<feature type="domain" description="Peptidase A1" evidence="4">
    <location>
        <begin position="49"/>
        <end position="405"/>
    </location>
</feature>
<keyword evidence="2" id="KW-1015">Disulfide bond</keyword>
<protein>
    <submittedName>
        <fullName evidence="5">Acid protease</fullName>
    </submittedName>
</protein>
<dbReference type="InterPro" id="IPR001461">
    <property type="entry name" value="Aspartic_peptidase_A1"/>
</dbReference>
<dbReference type="GO" id="GO:0006508">
    <property type="term" value="P:proteolysis"/>
    <property type="evidence" value="ECO:0007669"/>
    <property type="project" value="UniProtKB-KW"/>
</dbReference>
<proteinExistence type="inferred from homology"/>
<dbReference type="InterPro" id="IPR021109">
    <property type="entry name" value="Peptidase_aspartic_dom_sf"/>
</dbReference>
<reference evidence="5 6" key="1">
    <citation type="journal article" date="2016" name="Proc. Natl. Acad. Sci. U.S.A.">
        <title>Lipid metabolic changes in an early divergent fungus govern the establishment of a mutualistic symbiosis with endobacteria.</title>
        <authorList>
            <person name="Lastovetsky O.A."/>
            <person name="Gaspar M.L."/>
            <person name="Mondo S.J."/>
            <person name="LaButti K.M."/>
            <person name="Sandor L."/>
            <person name="Grigoriev I.V."/>
            <person name="Henry S.A."/>
            <person name="Pawlowska T.E."/>
        </authorList>
    </citation>
    <scope>NUCLEOTIDE SEQUENCE [LARGE SCALE GENOMIC DNA]</scope>
    <source>
        <strain evidence="5 6">ATCC 11559</strain>
    </source>
</reference>
<feature type="signal peptide" evidence="3">
    <location>
        <begin position="1"/>
        <end position="20"/>
    </location>
</feature>
<dbReference type="PRINTS" id="PR00792">
    <property type="entry name" value="PEPSIN"/>
</dbReference>
<dbReference type="EMBL" id="KV921322">
    <property type="protein sequence ID" value="ORE18812.1"/>
    <property type="molecule type" value="Genomic_DNA"/>
</dbReference>
<evidence type="ECO:0000256" key="3">
    <source>
        <dbReference type="SAM" id="SignalP"/>
    </source>
</evidence>
<dbReference type="SUPFAM" id="SSF50630">
    <property type="entry name" value="Acid proteases"/>
    <property type="match status" value="1"/>
</dbReference>
<dbReference type="VEuPathDB" id="FungiDB:BCV72DRAFT_110837"/>
<dbReference type="OMA" id="CLMEYLT"/>
<comment type="similarity">
    <text evidence="1">Belongs to the peptidase A1 family.</text>
</comment>
<keyword evidence="5" id="KW-0378">Hydrolase</keyword>
<sequence>MRSAFLFYLGALALSTTVEAIHKIPLYQKRTNQPEFISAPAQPVQNGMMGAVIEVGNPPQELTLALDTSTGFSWIRGTQCVNENCLDRKSYDASRSTTVVTVGKKFTMDYGRGIAYTTLCLDTFRYAGLTVENMPFGNAYRMERFDKGFDGFLGLGRNIDLNSVQEHYAKRDIPDSGFVPNAYQQSYGMGSSQFAMYTTSSQSGFSQTTASNSTPSTGVASGGWGTISKRHTNDDTPAGYLVLGGVDTDAIQGKLYYVKAAENDGSGNWAVPVRHAKFLHNLCFKVSKHAKAVLSSSTDVIGLPNKQADEFEKHWYAVYDEPDNTYKIPCCLMDRLTSFQIQLGNITATVPPHYWSYPRETDTCCDMCRTHIGRSGSDSDYVLGFSFTNAFYTQFDIEKDRIGLAIKKHHKHDGLELQCNLDYFVDL</sequence>
<feature type="chain" id="PRO_5012529751" evidence="3">
    <location>
        <begin position="21"/>
        <end position="427"/>
    </location>
</feature>
<evidence type="ECO:0000313" key="6">
    <source>
        <dbReference type="Proteomes" id="UP000242381"/>
    </source>
</evidence>
<dbReference type="Gene3D" id="2.40.70.10">
    <property type="entry name" value="Acid Proteases"/>
    <property type="match status" value="2"/>
</dbReference>
<evidence type="ECO:0000259" key="4">
    <source>
        <dbReference type="PROSITE" id="PS51767"/>
    </source>
</evidence>
<dbReference type="InterPro" id="IPR033121">
    <property type="entry name" value="PEPTIDASE_A1"/>
</dbReference>
<organism evidence="5 6">
    <name type="scientific">Rhizopus microsporus</name>
    <dbReference type="NCBI Taxonomy" id="58291"/>
    <lineage>
        <taxon>Eukaryota</taxon>
        <taxon>Fungi</taxon>
        <taxon>Fungi incertae sedis</taxon>
        <taxon>Mucoromycota</taxon>
        <taxon>Mucoromycotina</taxon>
        <taxon>Mucoromycetes</taxon>
        <taxon>Mucorales</taxon>
        <taxon>Mucorineae</taxon>
        <taxon>Rhizopodaceae</taxon>
        <taxon>Rhizopus</taxon>
    </lineage>
</organism>
<dbReference type="PROSITE" id="PS51767">
    <property type="entry name" value="PEPTIDASE_A1"/>
    <property type="match status" value="1"/>
</dbReference>
<accession>A0A1X0S3D4</accession>
<gene>
    <name evidence="5" type="ORF">BCV71DRAFT_249246</name>
</gene>
<dbReference type="Proteomes" id="UP000242381">
    <property type="component" value="Unassembled WGS sequence"/>
</dbReference>
<name>A0A1X0S3D4_RHIZD</name>
<dbReference type="CDD" id="cd05471">
    <property type="entry name" value="pepsin_like"/>
    <property type="match status" value="1"/>
</dbReference>
<dbReference type="AlphaFoldDB" id="A0A1X0S3D4"/>